<comment type="caution">
    <text evidence="1">The sequence shown here is derived from an EMBL/GenBank/DDBJ whole genome shotgun (WGS) entry which is preliminary data.</text>
</comment>
<reference evidence="1" key="1">
    <citation type="submission" date="2020-08" db="EMBL/GenBank/DDBJ databases">
        <title>Multicomponent nature underlies the extraordinary mechanical properties of spider dragline silk.</title>
        <authorList>
            <person name="Kono N."/>
            <person name="Nakamura H."/>
            <person name="Mori M."/>
            <person name="Yoshida Y."/>
            <person name="Ohtoshi R."/>
            <person name="Malay A.D."/>
            <person name="Moran D.A.P."/>
            <person name="Tomita M."/>
            <person name="Numata K."/>
            <person name="Arakawa K."/>
        </authorList>
    </citation>
    <scope>NUCLEOTIDE SEQUENCE</scope>
</reference>
<dbReference type="Proteomes" id="UP000887013">
    <property type="component" value="Unassembled WGS sequence"/>
</dbReference>
<evidence type="ECO:0000313" key="1">
    <source>
        <dbReference type="EMBL" id="GFU26765.1"/>
    </source>
</evidence>
<evidence type="ECO:0000313" key="2">
    <source>
        <dbReference type="Proteomes" id="UP000887013"/>
    </source>
</evidence>
<accession>A0A8X6QIA2</accession>
<protein>
    <submittedName>
        <fullName evidence="1">Uncharacterized protein</fullName>
    </submittedName>
</protein>
<keyword evidence="2" id="KW-1185">Reference proteome</keyword>
<dbReference type="EMBL" id="BMAW01081897">
    <property type="protein sequence ID" value="GFU26765.1"/>
    <property type="molecule type" value="Genomic_DNA"/>
</dbReference>
<sequence>MGRVFSNSKRSSSNELHLKAPFGSCRAIAYRTFFFVLNIHRALAEVKGGWRGVASSVGSSSTSISGGWSSVARLLNLS</sequence>
<proteinExistence type="predicted"/>
<gene>
    <name evidence="1" type="ORF">NPIL_321781</name>
</gene>
<name>A0A8X6QIA2_NEPPI</name>
<dbReference type="AlphaFoldDB" id="A0A8X6QIA2"/>
<organism evidence="1 2">
    <name type="scientific">Nephila pilipes</name>
    <name type="common">Giant wood spider</name>
    <name type="synonym">Nephila maculata</name>
    <dbReference type="NCBI Taxonomy" id="299642"/>
    <lineage>
        <taxon>Eukaryota</taxon>
        <taxon>Metazoa</taxon>
        <taxon>Ecdysozoa</taxon>
        <taxon>Arthropoda</taxon>
        <taxon>Chelicerata</taxon>
        <taxon>Arachnida</taxon>
        <taxon>Araneae</taxon>
        <taxon>Araneomorphae</taxon>
        <taxon>Entelegynae</taxon>
        <taxon>Araneoidea</taxon>
        <taxon>Nephilidae</taxon>
        <taxon>Nephila</taxon>
    </lineage>
</organism>